<feature type="domain" description="Transglutaminase-like" evidence="1">
    <location>
        <begin position="272"/>
        <end position="338"/>
    </location>
</feature>
<dbReference type="OrthoDB" id="81943at2157"/>
<comment type="caution">
    <text evidence="2">The sequence shown here is derived from an EMBL/GenBank/DDBJ whole genome shotgun (WGS) entry which is preliminary data.</text>
</comment>
<dbReference type="Proteomes" id="UP000217784">
    <property type="component" value="Unassembled WGS sequence"/>
</dbReference>
<dbReference type="Pfam" id="PF01841">
    <property type="entry name" value="Transglut_core"/>
    <property type="match status" value="1"/>
</dbReference>
<evidence type="ECO:0000313" key="3">
    <source>
        <dbReference type="Proteomes" id="UP000217784"/>
    </source>
</evidence>
<dbReference type="Gene3D" id="3.10.620.30">
    <property type="match status" value="1"/>
</dbReference>
<proteinExistence type="predicted"/>
<name>A0A2A2H8U1_METBR</name>
<dbReference type="InterPro" id="IPR002931">
    <property type="entry name" value="Transglutaminase-like"/>
</dbReference>
<organism evidence="2 3">
    <name type="scientific">Methanobacterium bryantii</name>
    <dbReference type="NCBI Taxonomy" id="2161"/>
    <lineage>
        <taxon>Archaea</taxon>
        <taxon>Methanobacteriati</taxon>
        <taxon>Methanobacteriota</taxon>
        <taxon>Methanomada group</taxon>
        <taxon>Methanobacteria</taxon>
        <taxon>Methanobacteriales</taxon>
        <taxon>Methanobacteriaceae</taxon>
        <taxon>Methanobacterium</taxon>
    </lineage>
</organism>
<dbReference type="SUPFAM" id="SSF54001">
    <property type="entry name" value="Cysteine proteinases"/>
    <property type="match status" value="1"/>
</dbReference>
<evidence type="ECO:0000313" key="2">
    <source>
        <dbReference type="EMBL" id="PAV05765.1"/>
    </source>
</evidence>
<evidence type="ECO:0000259" key="1">
    <source>
        <dbReference type="Pfam" id="PF01841"/>
    </source>
</evidence>
<accession>A0A2A2H8U1</accession>
<reference evidence="2 3" key="1">
    <citation type="journal article" date="2017" name="BMC Genomics">
        <title>Genomic analysis of methanogenic archaea reveals a shift towards energy conservation.</title>
        <authorList>
            <person name="Gilmore S.P."/>
            <person name="Henske J.K."/>
            <person name="Sexton J.A."/>
            <person name="Solomon K.V."/>
            <person name="Seppala S."/>
            <person name="Yoo J.I."/>
            <person name="Huyett L.M."/>
            <person name="Pressman A."/>
            <person name="Cogan J.Z."/>
            <person name="Kivenson V."/>
            <person name="Peng X."/>
            <person name="Tan Y."/>
            <person name="Valentine D.L."/>
            <person name="O'Malley M.A."/>
        </authorList>
    </citation>
    <scope>NUCLEOTIDE SEQUENCE [LARGE SCALE GENOMIC DNA]</scope>
    <source>
        <strain evidence="2 3">M.o.H.</strain>
    </source>
</reference>
<sequence length="362" mass="40020">MIGKKVVKTMSVIYKGFKVLAGVKWVVTQSSITITCYPKKSSVPYKLTTKSWKNYCPTCKRSGTLTGFGQGTLSNGRGKFGVEGGIACLKCDADFCGVTGRDTYPGSTRKLTPAGTINSATSSASSVVAAKCELTKAEAISKANNYYKANSKSKYKGTLTLQMLPKLKAEQYCLLQLEKFKDNRQSRYWIDSVKVDISNQTMTAELLESMPMPDQEYKSDSKTTSTSSNIAIKAGTAIERTLMLKGKELGSIDAIYKWLKVHGSGGFIYSFYYDHWKGKGSCYNKDTSAMQTCWNQKKANCTDFAWIFYTMCLGIGVKVRIMHGKARFGLSTYGHLWNTYNGKIYDCSSDGASNYNADRTVI</sequence>
<protein>
    <recommendedName>
        <fullName evidence="1">Transglutaminase-like domain-containing protein</fullName>
    </recommendedName>
</protein>
<keyword evidence="3" id="KW-1185">Reference proteome</keyword>
<gene>
    <name evidence="2" type="ORF">ASJ80_08510</name>
</gene>
<dbReference type="RefSeq" id="WP_069583111.1">
    <property type="nucleotide sequence ID" value="NZ_LMVM01000002.1"/>
</dbReference>
<dbReference type="AlphaFoldDB" id="A0A2A2H8U1"/>
<dbReference type="EMBL" id="LMVM01000002">
    <property type="protein sequence ID" value="PAV05765.1"/>
    <property type="molecule type" value="Genomic_DNA"/>
</dbReference>
<dbReference type="InterPro" id="IPR038765">
    <property type="entry name" value="Papain-like_cys_pep_sf"/>
</dbReference>